<feature type="chain" id="PRO_5036210197" evidence="2">
    <location>
        <begin position="24"/>
        <end position="234"/>
    </location>
</feature>
<feature type="region of interest" description="Disordered" evidence="1">
    <location>
        <begin position="58"/>
        <end position="184"/>
    </location>
</feature>
<feature type="compositionally biased region" description="Acidic residues" evidence="1">
    <location>
        <begin position="115"/>
        <end position="130"/>
    </location>
</feature>
<dbReference type="AlphaFoldDB" id="A0A7R9BPZ3"/>
<keyword evidence="4" id="KW-1185">Reference proteome</keyword>
<feature type="signal peptide" evidence="2">
    <location>
        <begin position="1"/>
        <end position="23"/>
    </location>
</feature>
<reference evidence="3" key="1">
    <citation type="submission" date="2020-11" db="EMBL/GenBank/DDBJ databases">
        <authorList>
            <person name="Tran Van P."/>
        </authorList>
    </citation>
    <scope>NUCLEOTIDE SEQUENCE</scope>
</reference>
<organism evidence="3">
    <name type="scientific">Notodromas monacha</name>
    <dbReference type="NCBI Taxonomy" id="399045"/>
    <lineage>
        <taxon>Eukaryota</taxon>
        <taxon>Metazoa</taxon>
        <taxon>Ecdysozoa</taxon>
        <taxon>Arthropoda</taxon>
        <taxon>Crustacea</taxon>
        <taxon>Oligostraca</taxon>
        <taxon>Ostracoda</taxon>
        <taxon>Podocopa</taxon>
        <taxon>Podocopida</taxon>
        <taxon>Cypridocopina</taxon>
        <taxon>Cypridoidea</taxon>
        <taxon>Cyprididae</taxon>
        <taxon>Notodromas</taxon>
    </lineage>
</organism>
<gene>
    <name evidence="3" type="ORF">NMOB1V02_LOCUS7021</name>
</gene>
<accession>A0A7R9BPZ3</accession>
<feature type="compositionally biased region" description="Basic and acidic residues" evidence="1">
    <location>
        <begin position="78"/>
        <end position="97"/>
    </location>
</feature>
<dbReference type="EMBL" id="CAJPEX010001599">
    <property type="protein sequence ID" value="CAG0919498.1"/>
    <property type="molecule type" value="Genomic_DNA"/>
</dbReference>
<evidence type="ECO:0000313" key="4">
    <source>
        <dbReference type="Proteomes" id="UP000678499"/>
    </source>
</evidence>
<evidence type="ECO:0000313" key="3">
    <source>
        <dbReference type="EMBL" id="CAD7279346.1"/>
    </source>
</evidence>
<evidence type="ECO:0000256" key="2">
    <source>
        <dbReference type="SAM" id="SignalP"/>
    </source>
</evidence>
<keyword evidence="2" id="KW-0732">Signal</keyword>
<name>A0A7R9BPZ3_9CRUS</name>
<sequence>MCHFRLEIMSLLVSASVVLPISGLISRHEADSSSSDSENSPFKLKKFYASPISLHQHHQASHQHKFAKRFSANNTGPKSEHIVKVVREATPEQEHKRVGLPRTGSNEESSVMSSDDLDLGPGDDSEMDSDLEQHLQQRCFATSPGSSLVDDDDEDDDGEEEEGEEREEEEDEEASDPEGVDADFTWVHHSRPLLEGVDGEPTGYKAQAPLSNAPELLKVVATVDVCEAILNELW</sequence>
<protein>
    <submittedName>
        <fullName evidence="3">Uncharacterized protein</fullName>
    </submittedName>
</protein>
<evidence type="ECO:0000256" key="1">
    <source>
        <dbReference type="SAM" id="MobiDB-lite"/>
    </source>
</evidence>
<feature type="compositionally biased region" description="Basic residues" evidence="1">
    <location>
        <begin position="58"/>
        <end position="68"/>
    </location>
</feature>
<dbReference type="Proteomes" id="UP000678499">
    <property type="component" value="Unassembled WGS sequence"/>
</dbReference>
<feature type="compositionally biased region" description="Acidic residues" evidence="1">
    <location>
        <begin position="149"/>
        <end position="181"/>
    </location>
</feature>
<dbReference type="EMBL" id="OA883636">
    <property type="protein sequence ID" value="CAD7279346.1"/>
    <property type="molecule type" value="Genomic_DNA"/>
</dbReference>
<feature type="compositionally biased region" description="Polar residues" evidence="1">
    <location>
        <begin position="134"/>
        <end position="146"/>
    </location>
</feature>
<feature type="compositionally biased region" description="Polar residues" evidence="1">
    <location>
        <begin position="103"/>
        <end position="112"/>
    </location>
</feature>
<proteinExistence type="predicted"/>